<accession>A0A6A7AJV7</accession>
<organism evidence="1 2">
    <name type="scientific">Ophiobolus disseminans</name>
    <dbReference type="NCBI Taxonomy" id="1469910"/>
    <lineage>
        <taxon>Eukaryota</taxon>
        <taxon>Fungi</taxon>
        <taxon>Dikarya</taxon>
        <taxon>Ascomycota</taxon>
        <taxon>Pezizomycotina</taxon>
        <taxon>Dothideomycetes</taxon>
        <taxon>Pleosporomycetidae</taxon>
        <taxon>Pleosporales</taxon>
        <taxon>Pleosporineae</taxon>
        <taxon>Phaeosphaeriaceae</taxon>
        <taxon>Ophiobolus</taxon>
    </lineage>
</organism>
<keyword evidence="2" id="KW-1185">Reference proteome</keyword>
<dbReference type="InterPro" id="IPR029058">
    <property type="entry name" value="AB_hydrolase_fold"/>
</dbReference>
<evidence type="ECO:0000313" key="1">
    <source>
        <dbReference type="EMBL" id="KAF2833582.1"/>
    </source>
</evidence>
<dbReference type="AlphaFoldDB" id="A0A6A7AJV7"/>
<evidence type="ECO:0008006" key="3">
    <source>
        <dbReference type="Google" id="ProtNLM"/>
    </source>
</evidence>
<name>A0A6A7AJV7_9PLEO</name>
<sequence length="423" mass="46759">MPLFAGHSALPMNNCKNLISWPKTCWKTTTRRPLHDVAAVAVDIVIVYMYNGSGGIYMDVDEDLDIFRCQSMFTSDARGSAPVKVPHRAINDIAKQWRQARAPVASVSSATADSLIDTETLQGSVWLQDRAMLETHISRSRTIMIGFDISTVPSEAEGLDIAAKHLSEFIQETGKHQQSPIVFLGHTTAGLIILRSLLRLPSSKVDNEAMCSRTAGLLLFSCPVTPSWAHAYKLAALLQFRDIKLFSILYNNQSVKVLNGVLKTQPDSLMYSRQRFKLTIGIPIVQILAHDDPITDDMSNLLYTPAQTVIMKKAFPNALQFASSEDTDFRRILLTITTLLHEYRSLSAAVAGNTSKLALYCNRVQTSTKVIDGKFSLAIAVIFQQDRYPTATTVEALDLNFYAPAPCLETGYLPCAFICIAYG</sequence>
<protein>
    <recommendedName>
        <fullName evidence="3">DUF676 domain-containing protein</fullName>
    </recommendedName>
</protein>
<proteinExistence type="predicted"/>
<reference evidence="1" key="1">
    <citation type="journal article" date="2020" name="Stud. Mycol.">
        <title>101 Dothideomycetes genomes: a test case for predicting lifestyles and emergence of pathogens.</title>
        <authorList>
            <person name="Haridas S."/>
            <person name="Albert R."/>
            <person name="Binder M."/>
            <person name="Bloem J."/>
            <person name="Labutti K."/>
            <person name="Salamov A."/>
            <person name="Andreopoulos B."/>
            <person name="Baker S."/>
            <person name="Barry K."/>
            <person name="Bills G."/>
            <person name="Bluhm B."/>
            <person name="Cannon C."/>
            <person name="Castanera R."/>
            <person name="Culley D."/>
            <person name="Daum C."/>
            <person name="Ezra D."/>
            <person name="Gonzalez J."/>
            <person name="Henrissat B."/>
            <person name="Kuo A."/>
            <person name="Liang C."/>
            <person name="Lipzen A."/>
            <person name="Lutzoni F."/>
            <person name="Magnuson J."/>
            <person name="Mondo S."/>
            <person name="Nolan M."/>
            <person name="Ohm R."/>
            <person name="Pangilinan J."/>
            <person name="Park H.-J."/>
            <person name="Ramirez L."/>
            <person name="Alfaro M."/>
            <person name="Sun H."/>
            <person name="Tritt A."/>
            <person name="Yoshinaga Y."/>
            <person name="Zwiers L.-H."/>
            <person name="Turgeon B."/>
            <person name="Goodwin S."/>
            <person name="Spatafora J."/>
            <person name="Crous P."/>
            <person name="Grigoriev I."/>
        </authorList>
    </citation>
    <scope>NUCLEOTIDE SEQUENCE</scope>
    <source>
        <strain evidence="1">CBS 113818</strain>
    </source>
</reference>
<dbReference type="EMBL" id="MU006216">
    <property type="protein sequence ID" value="KAF2833582.1"/>
    <property type="molecule type" value="Genomic_DNA"/>
</dbReference>
<evidence type="ECO:0000313" key="2">
    <source>
        <dbReference type="Proteomes" id="UP000799424"/>
    </source>
</evidence>
<gene>
    <name evidence="1" type="ORF">CC86DRAFT_11808</name>
</gene>
<dbReference type="SUPFAM" id="SSF53474">
    <property type="entry name" value="alpha/beta-Hydrolases"/>
    <property type="match status" value="1"/>
</dbReference>
<dbReference type="Proteomes" id="UP000799424">
    <property type="component" value="Unassembled WGS sequence"/>
</dbReference>